<proteinExistence type="predicted"/>
<dbReference type="AlphaFoldDB" id="A0ABD2X0X6"/>
<evidence type="ECO:0000313" key="2">
    <source>
        <dbReference type="Proteomes" id="UP001627154"/>
    </source>
</evidence>
<organism evidence="1 2">
    <name type="scientific">Trichogramma kaykai</name>
    <dbReference type="NCBI Taxonomy" id="54128"/>
    <lineage>
        <taxon>Eukaryota</taxon>
        <taxon>Metazoa</taxon>
        <taxon>Ecdysozoa</taxon>
        <taxon>Arthropoda</taxon>
        <taxon>Hexapoda</taxon>
        <taxon>Insecta</taxon>
        <taxon>Pterygota</taxon>
        <taxon>Neoptera</taxon>
        <taxon>Endopterygota</taxon>
        <taxon>Hymenoptera</taxon>
        <taxon>Apocrita</taxon>
        <taxon>Proctotrupomorpha</taxon>
        <taxon>Chalcidoidea</taxon>
        <taxon>Trichogrammatidae</taxon>
        <taxon>Trichogramma</taxon>
    </lineage>
</organism>
<dbReference type="EMBL" id="JBJJXI010000059">
    <property type="protein sequence ID" value="KAL3398730.1"/>
    <property type="molecule type" value="Genomic_DNA"/>
</dbReference>
<sequence>MHSHTALQLTICNLSSNTSAISQRFVYRRVLNDADLSLASAYNATSEFHCGKSLAVNPAKVDSWINKRIFLSRCTPAARTRTEYAEKNNGSAAYRANRADN</sequence>
<protein>
    <submittedName>
        <fullName evidence="1">Uncharacterized protein</fullName>
    </submittedName>
</protein>
<comment type="caution">
    <text evidence="1">The sequence shown here is derived from an EMBL/GenBank/DDBJ whole genome shotgun (WGS) entry which is preliminary data.</text>
</comment>
<name>A0ABD2X0X6_9HYME</name>
<evidence type="ECO:0000313" key="1">
    <source>
        <dbReference type="EMBL" id="KAL3398730.1"/>
    </source>
</evidence>
<accession>A0ABD2X0X6</accession>
<gene>
    <name evidence="1" type="ORF">TKK_007855</name>
</gene>
<dbReference type="Proteomes" id="UP001627154">
    <property type="component" value="Unassembled WGS sequence"/>
</dbReference>
<keyword evidence="2" id="KW-1185">Reference proteome</keyword>
<reference evidence="1 2" key="1">
    <citation type="journal article" date="2024" name="bioRxiv">
        <title>A reference genome for Trichogramma kaykai: A tiny desert-dwelling parasitoid wasp with competing sex-ratio distorters.</title>
        <authorList>
            <person name="Culotta J."/>
            <person name="Lindsey A.R."/>
        </authorList>
    </citation>
    <scope>NUCLEOTIDE SEQUENCE [LARGE SCALE GENOMIC DNA]</scope>
    <source>
        <strain evidence="1 2">KSX58</strain>
    </source>
</reference>